<evidence type="ECO:0000259" key="5">
    <source>
        <dbReference type="Pfam" id="PF22725"/>
    </source>
</evidence>
<proteinExistence type="inferred from homology"/>
<dbReference type="STRING" id="412690.SAMN04489834_2240"/>
<dbReference type="InterPro" id="IPR055170">
    <property type="entry name" value="GFO_IDH_MocA-like_dom"/>
</dbReference>
<reference evidence="7" key="1">
    <citation type="submission" date="2016-10" db="EMBL/GenBank/DDBJ databases">
        <authorList>
            <person name="Varghese N."/>
            <person name="Submissions S."/>
        </authorList>
    </citation>
    <scope>NUCLEOTIDE SEQUENCE [LARGE SCALE GENOMIC DNA]</scope>
    <source>
        <strain evidence="7">DSM 21772</strain>
    </source>
</reference>
<evidence type="ECO:0000313" key="6">
    <source>
        <dbReference type="EMBL" id="SDS82931.1"/>
    </source>
</evidence>
<dbReference type="Pfam" id="PF01408">
    <property type="entry name" value="GFO_IDH_MocA"/>
    <property type="match status" value="1"/>
</dbReference>
<dbReference type="SUPFAM" id="SSF51735">
    <property type="entry name" value="NAD(P)-binding Rossmann-fold domains"/>
    <property type="match status" value="1"/>
</dbReference>
<keyword evidence="3" id="KW-0520">NAD</keyword>
<accession>A0A1H1VET0</accession>
<gene>
    <name evidence="6" type="ORF">SAMN04489834_2240</name>
</gene>
<dbReference type="PANTHER" id="PTHR22604">
    <property type="entry name" value="OXIDOREDUCTASES"/>
    <property type="match status" value="1"/>
</dbReference>
<dbReference type="GO" id="GO:0016491">
    <property type="term" value="F:oxidoreductase activity"/>
    <property type="evidence" value="ECO:0007669"/>
    <property type="project" value="UniProtKB-KW"/>
</dbReference>
<dbReference type="Gene3D" id="3.30.360.10">
    <property type="entry name" value="Dihydrodipicolinate Reductase, domain 2"/>
    <property type="match status" value="1"/>
</dbReference>
<evidence type="ECO:0000313" key="7">
    <source>
        <dbReference type="Proteomes" id="UP000181956"/>
    </source>
</evidence>
<dbReference type="GO" id="GO:0000166">
    <property type="term" value="F:nucleotide binding"/>
    <property type="evidence" value="ECO:0007669"/>
    <property type="project" value="InterPro"/>
</dbReference>
<dbReference type="InterPro" id="IPR000683">
    <property type="entry name" value="Gfo/Idh/MocA-like_OxRdtase_N"/>
</dbReference>
<protein>
    <submittedName>
        <fullName evidence="6">Predicted dehydrogenase</fullName>
    </submittedName>
</protein>
<evidence type="ECO:0000259" key="4">
    <source>
        <dbReference type="Pfam" id="PF01408"/>
    </source>
</evidence>
<dbReference type="SUPFAM" id="SSF55347">
    <property type="entry name" value="Glyceraldehyde-3-phosphate dehydrogenase-like, C-terminal domain"/>
    <property type="match status" value="1"/>
</dbReference>
<sequence>MTELAWGIVGTGSVSRAIAADLALTPGVRRLAVTSREEPRAREFADTFSIERAYGGVEELLADEDVDILYIGTPHATHSDIAVRALEAGRHVLVEKPAGVDSSDVRRIADAARASGRFAMEGMWMRFAPAYRAAIEDIRNGAIGSVTSVRASFGIPFGDPESASWTVQRRSSTLLDQGIYPVTLALDVLGVPESLCATAHVRSDGVDLAVHATLEYRDHRFAQLAASMTGWTELSAAVSGSAGWLTLSPPFWATDRYVLHSLAGGATDQESLFRPDPTVHPREGFGYVPMLRAVTEAIADGLKEHPLHPLQDSITIAEILDRIRACATSQPQLGLPT</sequence>
<dbReference type="Pfam" id="PF22725">
    <property type="entry name" value="GFO_IDH_MocA_C3"/>
    <property type="match status" value="1"/>
</dbReference>
<evidence type="ECO:0000256" key="2">
    <source>
        <dbReference type="ARBA" id="ARBA00023002"/>
    </source>
</evidence>
<feature type="domain" description="Gfo/Idh/MocA-like oxidoreductase N-terminal" evidence="4">
    <location>
        <begin position="6"/>
        <end position="121"/>
    </location>
</feature>
<dbReference type="Proteomes" id="UP000181956">
    <property type="component" value="Chromosome I"/>
</dbReference>
<comment type="similarity">
    <text evidence="1">Belongs to the Gfo/Idh/MocA family.</text>
</comment>
<keyword evidence="2" id="KW-0560">Oxidoreductase</keyword>
<evidence type="ECO:0000256" key="1">
    <source>
        <dbReference type="ARBA" id="ARBA00010928"/>
    </source>
</evidence>
<dbReference type="RefSeq" id="WP_172829691.1">
    <property type="nucleotide sequence ID" value="NZ_LT629742.1"/>
</dbReference>
<dbReference type="InterPro" id="IPR036291">
    <property type="entry name" value="NAD(P)-bd_dom_sf"/>
</dbReference>
<feature type="domain" description="GFO/IDH/MocA-like oxidoreductase" evidence="5">
    <location>
        <begin position="131"/>
        <end position="245"/>
    </location>
</feature>
<dbReference type="Gene3D" id="3.40.50.720">
    <property type="entry name" value="NAD(P)-binding Rossmann-like Domain"/>
    <property type="match status" value="1"/>
</dbReference>
<dbReference type="InterPro" id="IPR050984">
    <property type="entry name" value="Gfo/Idh/MocA_domain"/>
</dbReference>
<dbReference type="EMBL" id="LT629742">
    <property type="protein sequence ID" value="SDS82931.1"/>
    <property type="molecule type" value="Genomic_DNA"/>
</dbReference>
<keyword evidence="7" id="KW-1185">Reference proteome</keyword>
<name>A0A1H1VET0_9MICO</name>
<organism evidence="6 7">
    <name type="scientific">Microterricola viridarii</name>
    <dbReference type="NCBI Taxonomy" id="412690"/>
    <lineage>
        <taxon>Bacteria</taxon>
        <taxon>Bacillati</taxon>
        <taxon>Actinomycetota</taxon>
        <taxon>Actinomycetes</taxon>
        <taxon>Micrococcales</taxon>
        <taxon>Microbacteriaceae</taxon>
        <taxon>Microterricola</taxon>
    </lineage>
</organism>
<dbReference type="PANTHER" id="PTHR22604:SF105">
    <property type="entry name" value="TRANS-1,2-DIHYDROBENZENE-1,2-DIOL DEHYDROGENASE"/>
    <property type="match status" value="1"/>
</dbReference>
<evidence type="ECO:0000256" key="3">
    <source>
        <dbReference type="ARBA" id="ARBA00023027"/>
    </source>
</evidence>
<dbReference type="AlphaFoldDB" id="A0A1H1VET0"/>